<comment type="caution">
    <text evidence="2">The sequence shown here is derived from an EMBL/GenBank/DDBJ whole genome shotgun (WGS) entry which is preliminary data.</text>
</comment>
<dbReference type="Proteomes" id="UP000197587">
    <property type="component" value="Unassembled WGS sequence"/>
</dbReference>
<dbReference type="EMBL" id="JASZ02000003">
    <property type="protein sequence ID" value="OWK99119.1"/>
    <property type="molecule type" value="Genomic_DNA"/>
</dbReference>
<sequence>MMKIKLLPGFLVVFALSHAQVGIGENVTTFDDSEALKVVSSNKGVLLPNVSIPNLSNAAPVTNPANSLIVYNTNTNTGKGFYYWSNNKWNPFLNTTNIYKYLGIVRSESSTSTSGVNDSTPISGVSYTMGEGPSAHDWQLIPGLSKTIELYSPQNTVSVSGSGIVQVNSAANDNTDMTYSIALFVDSKLAGVRNFQIVGNSACIYNDFNVYFNVNNLGIGNHNIELRETLRVKEVSSQSITFGGKHSACSNLSPLMDKSIMNIKISEKP</sequence>
<dbReference type="RefSeq" id="WP_143755789.1">
    <property type="nucleotide sequence ID" value="NZ_JASZ02000003.1"/>
</dbReference>
<organism evidence="2 3">
    <name type="scientific">Kaistella haifensis DSM 19056</name>
    <dbReference type="NCBI Taxonomy" id="1450526"/>
    <lineage>
        <taxon>Bacteria</taxon>
        <taxon>Pseudomonadati</taxon>
        <taxon>Bacteroidota</taxon>
        <taxon>Flavobacteriia</taxon>
        <taxon>Flavobacteriales</taxon>
        <taxon>Weeksellaceae</taxon>
        <taxon>Chryseobacterium group</taxon>
        <taxon>Kaistella</taxon>
    </lineage>
</organism>
<feature type="signal peptide" evidence="1">
    <location>
        <begin position="1"/>
        <end position="19"/>
    </location>
</feature>
<gene>
    <name evidence="2" type="ORF">AP75_03105</name>
</gene>
<dbReference type="AlphaFoldDB" id="A0A246BCL8"/>
<keyword evidence="1" id="KW-0732">Signal</keyword>
<evidence type="ECO:0000313" key="3">
    <source>
        <dbReference type="Proteomes" id="UP000197587"/>
    </source>
</evidence>
<reference evidence="2 3" key="2">
    <citation type="submission" date="2017-05" db="EMBL/GenBank/DDBJ databases">
        <title>Genome of Chryseobacterium haifense.</title>
        <authorList>
            <person name="Newman J.D."/>
        </authorList>
    </citation>
    <scope>NUCLEOTIDE SEQUENCE [LARGE SCALE GENOMIC DNA]</scope>
    <source>
        <strain evidence="2 3">DSM 19056</strain>
    </source>
</reference>
<evidence type="ECO:0000256" key="1">
    <source>
        <dbReference type="SAM" id="SignalP"/>
    </source>
</evidence>
<protein>
    <submittedName>
        <fullName evidence="2">Uncharacterized protein</fullName>
    </submittedName>
</protein>
<keyword evidence="3" id="KW-1185">Reference proteome</keyword>
<accession>A0A246BCL8</accession>
<reference evidence="2 3" key="1">
    <citation type="submission" date="2014-01" db="EMBL/GenBank/DDBJ databases">
        <authorList>
            <consortium name="Genome Consortium for Active Teaching"/>
            <person name="Sontag T.C."/>
            <person name="Newman J.D."/>
        </authorList>
    </citation>
    <scope>NUCLEOTIDE SEQUENCE [LARGE SCALE GENOMIC DNA]</scope>
    <source>
        <strain evidence="2 3">DSM 19056</strain>
    </source>
</reference>
<evidence type="ECO:0000313" key="2">
    <source>
        <dbReference type="EMBL" id="OWK99119.1"/>
    </source>
</evidence>
<proteinExistence type="predicted"/>
<name>A0A246BCL8_9FLAO</name>
<feature type="chain" id="PRO_5012128276" evidence="1">
    <location>
        <begin position="20"/>
        <end position="269"/>
    </location>
</feature>